<dbReference type="AlphaFoldDB" id="A0A914LFI6"/>
<dbReference type="PANTHER" id="PTHR33748">
    <property type="entry name" value="PROTEIN CBG04600"/>
    <property type="match status" value="1"/>
</dbReference>
<dbReference type="Pfam" id="PF17175">
    <property type="entry name" value="MOLO1"/>
    <property type="match status" value="1"/>
</dbReference>
<proteinExistence type="predicted"/>
<organism evidence="1 2">
    <name type="scientific">Meloidogyne incognita</name>
    <name type="common">Southern root-knot nematode worm</name>
    <name type="synonym">Oxyuris incognita</name>
    <dbReference type="NCBI Taxonomy" id="6306"/>
    <lineage>
        <taxon>Eukaryota</taxon>
        <taxon>Metazoa</taxon>
        <taxon>Ecdysozoa</taxon>
        <taxon>Nematoda</taxon>
        <taxon>Chromadorea</taxon>
        <taxon>Rhabditida</taxon>
        <taxon>Tylenchina</taxon>
        <taxon>Tylenchomorpha</taxon>
        <taxon>Tylenchoidea</taxon>
        <taxon>Meloidogynidae</taxon>
        <taxon>Meloidogyninae</taxon>
        <taxon>Meloidogyne</taxon>
        <taxon>Meloidogyne incognita group</taxon>
    </lineage>
</organism>
<dbReference type="GO" id="GO:0005892">
    <property type="term" value="C:acetylcholine-gated channel complex"/>
    <property type="evidence" value="ECO:0007669"/>
    <property type="project" value="InterPro"/>
</dbReference>
<dbReference type="InterPro" id="IPR033438">
    <property type="entry name" value="MOLO1"/>
</dbReference>
<reference evidence="2" key="1">
    <citation type="submission" date="2022-11" db="UniProtKB">
        <authorList>
            <consortium name="WormBaseParasite"/>
        </authorList>
    </citation>
    <scope>IDENTIFICATION</scope>
</reference>
<sequence>MQQSLNQDVKTLLETNNTHLWTWEDYPSPREATYWKCGVSKPTYVCDPDKMLTDDQRKEIVELVEDFKKKTKRPNSKYLCMREGVRLVVALAKVKVGPGDGSSGLTVCFNGSGVAEPVERQDWFKHQKVMADHIRLTLNRSH</sequence>
<name>A0A914LFI6_MELIC</name>
<accession>A0A914LFI6</accession>
<evidence type="ECO:0000313" key="2">
    <source>
        <dbReference type="WBParaSite" id="Minc3s00482g13084"/>
    </source>
</evidence>
<protein>
    <submittedName>
        <fullName evidence="2">Uncharacterized protein</fullName>
    </submittedName>
</protein>
<evidence type="ECO:0000313" key="1">
    <source>
        <dbReference type="Proteomes" id="UP000887563"/>
    </source>
</evidence>
<keyword evidence="1" id="KW-1185">Reference proteome</keyword>
<dbReference type="WBParaSite" id="Minc3s00482g13084">
    <property type="protein sequence ID" value="Minc3s00482g13084"/>
    <property type="gene ID" value="Minc3s00482g13084"/>
</dbReference>
<dbReference type="PANTHER" id="PTHR33748:SF5">
    <property type="entry name" value="GROUND-LIKE DOMAIN-CONTAINING PROTEIN"/>
    <property type="match status" value="1"/>
</dbReference>
<dbReference type="Proteomes" id="UP000887563">
    <property type="component" value="Unplaced"/>
</dbReference>